<dbReference type="Proteomes" id="UP000437017">
    <property type="component" value="Unassembled WGS sequence"/>
</dbReference>
<name>A0A643AT04_BALPH</name>
<dbReference type="OrthoDB" id="205403at2759"/>
<reference evidence="2 3" key="1">
    <citation type="journal article" date="2019" name="PLoS ONE">
        <title>Genomic analyses reveal an absence of contemporary introgressive admixture between fin whales and blue whales, despite known hybrids.</title>
        <authorList>
            <person name="Westbury M.V."/>
            <person name="Petersen B."/>
            <person name="Lorenzen E.D."/>
        </authorList>
    </citation>
    <scope>NUCLEOTIDE SEQUENCE [LARGE SCALE GENOMIC DNA]</scope>
    <source>
        <strain evidence="2">FinWhale-01</strain>
    </source>
</reference>
<protein>
    <submittedName>
        <fullName evidence="2">Uncharacterized protein</fullName>
    </submittedName>
</protein>
<sequence>MGTSKNEEEKWRSLDKRTLAQGASEKKQEKWQMERILKKHSKPTSREQKTSTDAWTRSRSTMTFLKLAEQSSLPIRGTE</sequence>
<keyword evidence="3" id="KW-1185">Reference proteome</keyword>
<gene>
    <name evidence="2" type="ORF">E2I00_012331</name>
</gene>
<feature type="region of interest" description="Disordered" evidence="1">
    <location>
        <begin position="1"/>
        <end position="57"/>
    </location>
</feature>
<organism evidence="2 3">
    <name type="scientific">Balaenoptera physalus</name>
    <name type="common">Fin whale</name>
    <name type="synonym">Balaena physalus</name>
    <dbReference type="NCBI Taxonomy" id="9770"/>
    <lineage>
        <taxon>Eukaryota</taxon>
        <taxon>Metazoa</taxon>
        <taxon>Chordata</taxon>
        <taxon>Craniata</taxon>
        <taxon>Vertebrata</taxon>
        <taxon>Euteleostomi</taxon>
        <taxon>Mammalia</taxon>
        <taxon>Eutheria</taxon>
        <taxon>Laurasiatheria</taxon>
        <taxon>Artiodactyla</taxon>
        <taxon>Whippomorpha</taxon>
        <taxon>Cetacea</taxon>
        <taxon>Mysticeti</taxon>
        <taxon>Balaenopteridae</taxon>
        <taxon>Balaenoptera</taxon>
    </lineage>
</organism>
<evidence type="ECO:0000256" key="1">
    <source>
        <dbReference type="SAM" id="MobiDB-lite"/>
    </source>
</evidence>
<comment type="caution">
    <text evidence="2">The sequence shown here is derived from an EMBL/GenBank/DDBJ whole genome shotgun (WGS) entry which is preliminary data.</text>
</comment>
<evidence type="ECO:0000313" key="3">
    <source>
        <dbReference type="Proteomes" id="UP000437017"/>
    </source>
</evidence>
<evidence type="ECO:0000313" key="2">
    <source>
        <dbReference type="EMBL" id="KAB0336963.1"/>
    </source>
</evidence>
<feature type="compositionally biased region" description="Basic and acidic residues" evidence="1">
    <location>
        <begin position="1"/>
        <end position="36"/>
    </location>
</feature>
<dbReference type="EMBL" id="SGJD01053611">
    <property type="protein sequence ID" value="KAB0336963.1"/>
    <property type="molecule type" value="Genomic_DNA"/>
</dbReference>
<dbReference type="AlphaFoldDB" id="A0A643AT04"/>
<accession>A0A643AT04</accession>
<proteinExistence type="predicted"/>